<dbReference type="Pfam" id="PF14611">
    <property type="entry name" value="KH_SLS1_1"/>
    <property type="match status" value="1"/>
</dbReference>
<name>A0AAE9W5R5_9SCHI</name>
<proteinExistence type="predicted"/>
<dbReference type="EMBL" id="CP115611">
    <property type="protein sequence ID" value="WBW70665.1"/>
    <property type="molecule type" value="Genomic_DNA"/>
</dbReference>
<evidence type="ECO:0000259" key="1">
    <source>
        <dbReference type="Pfam" id="PF14611"/>
    </source>
</evidence>
<gene>
    <name evidence="4" type="primary">sls1</name>
    <name evidence="4" type="ORF">SOMG_02400</name>
</gene>
<dbReference type="Pfam" id="PF20776">
    <property type="entry name" value="SLS1_N"/>
    <property type="match status" value="1"/>
</dbReference>
<keyword evidence="5" id="KW-1185">Reference proteome</keyword>
<dbReference type="InterPro" id="IPR048400">
    <property type="entry name" value="SLS1_N"/>
</dbReference>
<evidence type="ECO:0000259" key="3">
    <source>
        <dbReference type="Pfam" id="PF20778"/>
    </source>
</evidence>
<dbReference type="InterPro" id="IPR048401">
    <property type="entry name" value="SLS1_C"/>
</dbReference>
<feature type="domain" description="SLS1 first KH" evidence="1">
    <location>
        <begin position="174"/>
        <end position="239"/>
    </location>
</feature>
<evidence type="ECO:0000259" key="2">
    <source>
        <dbReference type="Pfam" id="PF20776"/>
    </source>
</evidence>
<dbReference type="RefSeq" id="XP_056034908.1">
    <property type="nucleotide sequence ID" value="XM_056181192.1"/>
</dbReference>
<accession>A0AAE9W5R5</accession>
<protein>
    <submittedName>
        <fullName evidence="4">Mitochondrial inner membrane protein Sls1</fullName>
    </submittedName>
</protein>
<dbReference type="GO" id="GO:0005743">
    <property type="term" value="C:mitochondrial inner membrane"/>
    <property type="evidence" value="ECO:0007669"/>
    <property type="project" value="InterPro"/>
</dbReference>
<reference evidence="4 5" key="1">
    <citation type="journal article" date="2023" name="G3 (Bethesda)">
        <title>A high-quality reference genome for the fission yeast Schizosaccharomyces osmophilus.</title>
        <authorList>
            <person name="Jia G.S."/>
            <person name="Zhang W.C."/>
            <person name="Liang Y."/>
            <person name="Liu X.H."/>
            <person name="Rhind N."/>
            <person name="Pidoux A."/>
            <person name="Brysch-Herzberg M."/>
            <person name="Du L.L."/>
        </authorList>
    </citation>
    <scope>NUCLEOTIDE SEQUENCE [LARGE SCALE GENOMIC DNA]</scope>
    <source>
        <strain evidence="4 5">CBS 15793</strain>
    </source>
</reference>
<evidence type="ECO:0000313" key="4">
    <source>
        <dbReference type="EMBL" id="WBW70665.1"/>
    </source>
</evidence>
<feature type="domain" description="SLS1 C-terminal" evidence="3">
    <location>
        <begin position="330"/>
        <end position="647"/>
    </location>
</feature>
<evidence type="ECO:0000313" key="5">
    <source>
        <dbReference type="Proteomes" id="UP001212411"/>
    </source>
</evidence>
<sequence>MLKNGIKIKNIKNYPYFTRLLRGPEPQGFAFAKGFHSGSVTKENKENDRFIILEPKRERVSSKKRGDVPSVTHKFVESMASELLREPGNEESITELRRALESLKPKEKEISLARFSQLEKVLDKSFRVQQLRKLVESITLKGVGKRNKISLIKYFLQDHWKLEVKTSIEDDLVKELDLQVSPVGMFFLLLDKAADVKNLSMVHDCHVFFNVSDYRIRIQGKKKAAESMKDNVFNRLNQIQAASFQFPEVLVSLVKENLKEFSQKTNAFLEPRNKSELKISSILEDGRTFEDIKRTLYALVNGFFCGDRFYSMVPSNKLNNNVSPRNNAFSMPWFTKNNNTWKRWMKDIGYSWNTSIQRSDSFENFSTILPTFASTPATTPFDDTLITPLIAQKNNEYVPISSYIKEYEGNFLLEKEMQKQSFSNTNNMPIDYSLKATFGHSLFHSKYVSSKESGLHSLAVSKGTNGNAYNIFIPGIPNLLSTLFHTLSKEELLHCETFYNRKLVFLPTAESNHLNNHRCLEMAFTSPNKDDGLERQEKHLVMGNDHKSQILLPMHFVDLLMSSCSRQTIPWEGSFDDYAAQCFPYLSTKQFHKCPKRFLFSSPQGDLQQDFYLQTYEKRECKKFKWGTSELLCSYVMSPYFTGTVLEVEGDSSIEDFLRDIWKLVDLYEVPN</sequence>
<dbReference type="GeneID" id="80875881"/>
<organism evidence="4 5">
    <name type="scientific">Schizosaccharomyces osmophilus</name>
    <dbReference type="NCBI Taxonomy" id="2545709"/>
    <lineage>
        <taxon>Eukaryota</taxon>
        <taxon>Fungi</taxon>
        <taxon>Dikarya</taxon>
        <taxon>Ascomycota</taxon>
        <taxon>Taphrinomycotina</taxon>
        <taxon>Schizosaccharomycetes</taxon>
        <taxon>Schizosaccharomycetales</taxon>
        <taxon>Schizosaccharomycetaceae</taxon>
        <taxon>Schizosaccharomyces</taxon>
    </lineage>
</organism>
<dbReference type="InterPro" id="IPR032741">
    <property type="entry name" value="Sls1_KH-1"/>
</dbReference>
<dbReference type="AlphaFoldDB" id="A0AAE9W5R5"/>
<dbReference type="Proteomes" id="UP001212411">
    <property type="component" value="Chromosome 1"/>
</dbReference>
<dbReference type="KEGG" id="som:SOMG_02400"/>
<feature type="domain" description="SLS1 N-terminal" evidence="2">
    <location>
        <begin position="90"/>
        <end position="164"/>
    </location>
</feature>
<dbReference type="Pfam" id="PF20778">
    <property type="entry name" value="SLS1_C"/>
    <property type="match status" value="1"/>
</dbReference>